<reference evidence="1" key="2">
    <citation type="journal article" date="2015" name="Fish Shellfish Immunol.">
        <title>Early steps in the European eel (Anguilla anguilla)-Vibrio vulnificus interaction in the gills: Role of the RtxA13 toxin.</title>
        <authorList>
            <person name="Callol A."/>
            <person name="Pajuelo D."/>
            <person name="Ebbesson L."/>
            <person name="Teles M."/>
            <person name="MacKenzie S."/>
            <person name="Amaro C."/>
        </authorList>
    </citation>
    <scope>NUCLEOTIDE SEQUENCE</scope>
</reference>
<name>A0A0E9QI12_ANGAN</name>
<dbReference type="EMBL" id="GBXM01092061">
    <property type="protein sequence ID" value="JAH16516.1"/>
    <property type="molecule type" value="Transcribed_RNA"/>
</dbReference>
<accession>A0A0E9QI12</accession>
<sequence>MVFNCQHCCHFYGILKECVDICNLIKD</sequence>
<evidence type="ECO:0000313" key="1">
    <source>
        <dbReference type="EMBL" id="JAH16516.1"/>
    </source>
</evidence>
<reference evidence="1" key="1">
    <citation type="submission" date="2014-11" db="EMBL/GenBank/DDBJ databases">
        <authorList>
            <person name="Amaro Gonzalez C."/>
        </authorList>
    </citation>
    <scope>NUCLEOTIDE SEQUENCE</scope>
</reference>
<protein>
    <submittedName>
        <fullName evidence="1">Uncharacterized protein</fullName>
    </submittedName>
</protein>
<proteinExistence type="predicted"/>
<dbReference type="AlphaFoldDB" id="A0A0E9QI12"/>
<organism evidence="1">
    <name type="scientific">Anguilla anguilla</name>
    <name type="common">European freshwater eel</name>
    <name type="synonym">Muraena anguilla</name>
    <dbReference type="NCBI Taxonomy" id="7936"/>
    <lineage>
        <taxon>Eukaryota</taxon>
        <taxon>Metazoa</taxon>
        <taxon>Chordata</taxon>
        <taxon>Craniata</taxon>
        <taxon>Vertebrata</taxon>
        <taxon>Euteleostomi</taxon>
        <taxon>Actinopterygii</taxon>
        <taxon>Neopterygii</taxon>
        <taxon>Teleostei</taxon>
        <taxon>Anguilliformes</taxon>
        <taxon>Anguillidae</taxon>
        <taxon>Anguilla</taxon>
    </lineage>
</organism>